<evidence type="ECO:0000313" key="4">
    <source>
        <dbReference type="EMBL" id="KAH0850037.1"/>
    </source>
</evidence>
<evidence type="ECO:0000256" key="2">
    <source>
        <dbReference type="ARBA" id="ARBA00022676"/>
    </source>
</evidence>
<name>A0ABQ7X2B6_BRANA</name>
<comment type="similarity">
    <text evidence="1">Belongs to the UDP-glycosyltransferase family.</text>
</comment>
<dbReference type="PANTHER" id="PTHR11926:SF1402">
    <property type="entry name" value="GLYCOSYLTRANSFERASE"/>
    <property type="match status" value="1"/>
</dbReference>
<dbReference type="CDD" id="cd03784">
    <property type="entry name" value="GT1_Gtf-like"/>
    <property type="match status" value="1"/>
</dbReference>
<dbReference type="InterPro" id="IPR002213">
    <property type="entry name" value="UDP_glucos_trans"/>
</dbReference>
<proteinExistence type="inferred from homology"/>
<keyword evidence="5" id="KW-1185">Reference proteome</keyword>
<gene>
    <name evidence="4" type="ORF">HID58_095847</name>
</gene>
<dbReference type="SUPFAM" id="SSF53756">
    <property type="entry name" value="UDP-Glycosyltransferase/glycogen phosphorylase"/>
    <property type="match status" value="1"/>
</dbReference>
<keyword evidence="3" id="KW-0808">Transferase</keyword>
<dbReference type="Pfam" id="PF00201">
    <property type="entry name" value="UDPGT"/>
    <property type="match status" value="1"/>
</dbReference>
<dbReference type="Proteomes" id="UP000824890">
    <property type="component" value="Unassembled WGS sequence"/>
</dbReference>
<evidence type="ECO:0008006" key="6">
    <source>
        <dbReference type="Google" id="ProtNLM"/>
    </source>
</evidence>
<feature type="non-terminal residue" evidence="4">
    <location>
        <position position="1"/>
    </location>
</feature>
<protein>
    <recommendedName>
        <fullName evidence="6">Glycosyltransferase</fullName>
    </recommendedName>
</protein>
<organism evidence="4 5">
    <name type="scientific">Brassica napus</name>
    <name type="common">Rape</name>
    <dbReference type="NCBI Taxonomy" id="3708"/>
    <lineage>
        <taxon>Eukaryota</taxon>
        <taxon>Viridiplantae</taxon>
        <taxon>Streptophyta</taxon>
        <taxon>Embryophyta</taxon>
        <taxon>Tracheophyta</taxon>
        <taxon>Spermatophyta</taxon>
        <taxon>Magnoliopsida</taxon>
        <taxon>eudicotyledons</taxon>
        <taxon>Gunneridae</taxon>
        <taxon>Pentapetalae</taxon>
        <taxon>rosids</taxon>
        <taxon>malvids</taxon>
        <taxon>Brassicales</taxon>
        <taxon>Brassicaceae</taxon>
        <taxon>Brassiceae</taxon>
        <taxon>Brassica</taxon>
    </lineage>
</organism>
<evidence type="ECO:0000256" key="3">
    <source>
        <dbReference type="ARBA" id="ARBA00022679"/>
    </source>
</evidence>
<comment type="caution">
    <text evidence="4">The sequence shown here is derived from an EMBL/GenBank/DDBJ whole genome shotgun (WGS) entry which is preliminary data.</text>
</comment>
<reference evidence="4 5" key="1">
    <citation type="submission" date="2021-05" db="EMBL/GenBank/DDBJ databases">
        <title>Genome Assembly of Synthetic Allotetraploid Brassica napus Reveals Homoeologous Exchanges between Subgenomes.</title>
        <authorList>
            <person name="Davis J.T."/>
        </authorList>
    </citation>
    <scope>NUCLEOTIDE SEQUENCE [LARGE SCALE GENOMIC DNA]</scope>
    <source>
        <strain evidence="5">cv. Da-Ae</strain>
        <tissue evidence="4">Seedling</tissue>
    </source>
</reference>
<evidence type="ECO:0000256" key="1">
    <source>
        <dbReference type="ARBA" id="ARBA00009995"/>
    </source>
</evidence>
<accession>A0ABQ7X2B6</accession>
<dbReference type="Gene3D" id="3.40.50.2000">
    <property type="entry name" value="Glycogen Phosphorylase B"/>
    <property type="match status" value="2"/>
</dbReference>
<evidence type="ECO:0000313" key="5">
    <source>
        <dbReference type="Proteomes" id="UP000824890"/>
    </source>
</evidence>
<sequence length="472" mass="53875">FHLPCYINPNSQTKINCQDSKIYEELYQNRSKEQDMKVPQKPKIMFIPYPAQGHVTPMLHLASAFLSRGFSPVVMTPESIHRRISTTNDDHGITFLALSDGQERPDALPSDFFSIERSMENIMPSQLERFLLDEDAGVACVVVDLLASWAIRVADRCGVPVAGFWPLVRTGIVSRKGCPRQPEKPLLLPEQPLLYAGDLLWLIGTPTAQKRRFKFWQRTLERVKSLRWILVNSFKDEYEREFINKDNNNQNPKILYVGPSHNQAATSDKTLTKNPSFWEEDRSCLGWLQEQKPNSVIYISFGSWVSPIGESKIRKLALALEASGRPFIWALNRVWQEGLPPGFVHRVKNQGRIVPSPQIEVLKNDSVGCYLTHCGWNSTMEAVASCRRLVCYPVAGDQFVNSRYIVDVWKIGVRISGFGEKEVEDGMRKVMEDEEMGERLKKLRDKAMGNEARLCLDNSFTIFKDDICGYNI</sequence>
<keyword evidence="2" id="KW-0328">Glycosyltransferase</keyword>
<dbReference type="EMBL" id="JAGKQM010002205">
    <property type="protein sequence ID" value="KAH0850037.1"/>
    <property type="molecule type" value="Genomic_DNA"/>
</dbReference>
<dbReference type="PANTHER" id="PTHR11926">
    <property type="entry name" value="GLUCOSYL/GLUCURONOSYL TRANSFERASES"/>
    <property type="match status" value="1"/>
</dbReference>